<reference evidence="1 2" key="1">
    <citation type="submission" date="2017-02" db="EMBL/GenBank/DDBJ databases">
        <authorList>
            <person name="Peterson S.W."/>
        </authorList>
    </citation>
    <scope>NUCLEOTIDE SEQUENCE [LARGE SCALE GENOMIC DNA]</scope>
    <source>
        <strain evidence="1 2">DSM 25262</strain>
    </source>
</reference>
<proteinExistence type="predicted"/>
<dbReference type="Proteomes" id="UP000190961">
    <property type="component" value="Unassembled WGS sequence"/>
</dbReference>
<dbReference type="EMBL" id="FUZU01000001">
    <property type="protein sequence ID" value="SKC46794.1"/>
    <property type="molecule type" value="Genomic_DNA"/>
</dbReference>
<gene>
    <name evidence="1" type="ORF">SAMN05660236_0787</name>
</gene>
<organism evidence="1 2">
    <name type="scientific">Ohtaekwangia koreensis</name>
    <dbReference type="NCBI Taxonomy" id="688867"/>
    <lineage>
        <taxon>Bacteria</taxon>
        <taxon>Pseudomonadati</taxon>
        <taxon>Bacteroidota</taxon>
        <taxon>Cytophagia</taxon>
        <taxon>Cytophagales</taxon>
        <taxon>Fulvivirgaceae</taxon>
        <taxon>Ohtaekwangia</taxon>
    </lineage>
</organism>
<evidence type="ECO:0008006" key="3">
    <source>
        <dbReference type="Google" id="ProtNLM"/>
    </source>
</evidence>
<dbReference type="RefSeq" id="WP_079685384.1">
    <property type="nucleotide sequence ID" value="NZ_FUZU01000001.1"/>
</dbReference>
<evidence type="ECO:0000313" key="2">
    <source>
        <dbReference type="Proteomes" id="UP000190961"/>
    </source>
</evidence>
<dbReference type="AlphaFoldDB" id="A0A1T5J5Y7"/>
<evidence type="ECO:0000313" key="1">
    <source>
        <dbReference type="EMBL" id="SKC46794.1"/>
    </source>
</evidence>
<dbReference type="STRING" id="688867.SAMN05660236_0787"/>
<keyword evidence="2" id="KW-1185">Reference proteome</keyword>
<accession>A0A1T5J5Y7</accession>
<sequence>MRKIIVVFAFLAITNTLFGQIINISFAANPEHLEFQKEIALIESVECKAFYKMDTIALQRIWTTAIIQPEFYRSIAHVSREIKMIWMASDGSVYATGQEVLTPINGSNLASLHTIGYTHQWQKQFGSWRLIARHMHPLDSER</sequence>
<name>A0A1T5J5Y7_9BACT</name>
<protein>
    <recommendedName>
        <fullName evidence="3">DUF4440 domain-containing protein</fullName>
    </recommendedName>
</protein>